<dbReference type="PROSITE" id="PS00370">
    <property type="entry name" value="PEP_ENZYMES_PHOS_SITE"/>
    <property type="match status" value="1"/>
</dbReference>
<evidence type="ECO:0000256" key="1">
    <source>
        <dbReference type="ARBA" id="ARBA00000683"/>
    </source>
</evidence>
<dbReference type="SUPFAM" id="SSF51621">
    <property type="entry name" value="Phosphoenolpyruvate/pyruvate domain"/>
    <property type="match status" value="1"/>
</dbReference>
<feature type="domain" description="HPr" evidence="18">
    <location>
        <begin position="156"/>
        <end position="243"/>
    </location>
</feature>
<dbReference type="Pfam" id="PF00381">
    <property type="entry name" value="PTS-HPr"/>
    <property type="match status" value="1"/>
</dbReference>
<dbReference type="InterPro" id="IPR002114">
    <property type="entry name" value="PTS_HPr_Ser_P_site"/>
</dbReference>
<keyword evidence="14" id="KW-0479">Metal-binding</keyword>
<dbReference type="PROSITE" id="PS00372">
    <property type="entry name" value="PTS_EIIA_TYPE_2_HIS"/>
    <property type="match status" value="1"/>
</dbReference>
<dbReference type="Gene3D" id="3.50.30.10">
    <property type="entry name" value="Phosphohistidine domain"/>
    <property type="match status" value="1"/>
</dbReference>
<dbReference type="Gene3D" id="1.10.274.10">
    <property type="entry name" value="PtsI, HPr-binding domain"/>
    <property type="match status" value="1"/>
</dbReference>
<dbReference type="GO" id="GO:0008965">
    <property type="term" value="F:phosphoenolpyruvate-protein phosphotransferase activity"/>
    <property type="evidence" value="ECO:0007669"/>
    <property type="project" value="UniProtKB-EC"/>
</dbReference>
<dbReference type="InterPro" id="IPR000121">
    <property type="entry name" value="PEP_util_C"/>
</dbReference>
<evidence type="ECO:0000256" key="10">
    <source>
        <dbReference type="ARBA" id="ARBA00022553"/>
    </source>
</evidence>
<dbReference type="InterPro" id="IPR006318">
    <property type="entry name" value="PTS_EI-like"/>
</dbReference>
<dbReference type="InterPro" id="IPR002178">
    <property type="entry name" value="PTS_EIIA_type-2_dom"/>
</dbReference>
<dbReference type="SUPFAM" id="SSF52009">
    <property type="entry name" value="Phosphohistidine domain"/>
    <property type="match status" value="1"/>
</dbReference>
<comment type="subcellular location">
    <subcellularLocation>
        <location evidence="4">Cytoplasm</location>
    </subcellularLocation>
</comment>
<evidence type="ECO:0000256" key="14">
    <source>
        <dbReference type="ARBA" id="ARBA00022723"/>
    </source>
</evidence>
<evidence type="ECO:0000259" key="17">
    <source>
        <dbReference type="PROSITE" id="PS51094"/>
    </source>
</evidence>
<dbReference type="Pfam" id="PF02896">
    <property type="entry name" value="PEP-utilizers_C"/>
    <property type="match status" value="1"/>
</dbReference>
<dbReference type="InterPro" id="IPR015813">
    <property type="entry name" value="Pyrv/PenolPyrv_kinase-like_dom"/>
</dbReference>
<dbReference type="PANTHER" id="PTHR46244">
    <property type="entry name" value="PHOSPHOENOLPYRUVATE-PROTEIN PHOSPHOTRANSFERASE"/>
    <property type="match status" value="1"/>
</dbReference>
<comment type="similarity">
    <text evidence="5">Belongs to the PEP-utilizing enzyme family.</text>
</comment>
<dbReference type="InterPro" id="IPR050499">
    <property type="entry name" value="PEP-utilizing_PTS_enzyme"/>
</dbReference>
<dbReference type="Pfam" id="PF00391">
    <property type="entry name" value="PEP-utilizers"/>
    <property type="match status" value="1"/>
</dbReference>
<dbReference type="InterPro" id="IPR035895">
    <property type="entry name" value="HPr-like_sf"/>
</dbReference>
<evidence type="ECO:0000256" key="5">
    <source>
        <dbReference type="ARBA" id="ARBA00007837"/>
    </source>
</evidence>
<dbReference type="Pfam" id="PF00359">
    <property type="entry name" value="PTS_EIIA_2"/>
    <property type="match status" value="1"/>
</dbReference>
<dbReference type="NCBIfam" id="TIGR01003">
    <property type="entry name" value="PTS_HPr_family"/>
    <property type="match status" value="1"/>
</dbReference>
<dbReference type="PANTHER" id="PTHR46244:SF6">
    <property type="entry name" value="PHOSPHOENOLPYRUVATE-PROTEIN PHOSPHOTRANSFERASE"/>
    <property type="match status" value="1"/>
</dbReference>
<keyword evidence="8" id="KW-0813">Transport</keyword>
<name>A0ABU5H1L5_9BACT</name>
<evidence type="ECO:0000256" key="16">
    <source>
        <dbReference type="ARBA" id="ARBA00022842"/>
    </source>
</evidence>
<evidence type="ECO:0000256" key="8">
    <source>
        <dbReference type="ARBA" id="ARBA00022448"/>
    </source>
</evidence>
<feature type="domain" description="PTS EIIA type-2" evidence="17">
    <location>
        <begin position="2"/>
        <end position="142"/>
    </location>
</feature>
<dbReference type="InterPro" id="IPR018274">
    <property type="entry name" value="PEP_util_AS"/>
</dbReference>
<dbReference type="Gene3D" id="3.30.1340.10">
    <property type="entry name" value="HPr-like"/>
    <property type="match status" value="1"/>
</dbReference>
<evidence type="ECO:0000256" key="3">
    <source>
        <dbReference type="ARBA" id="ARBA00003136"/>
    </source>
</evidence>
<evidence type="ECO:0000256" key="9">
    <source>
        <dbReference type="ARBA" id="ARBA00022490"/>
    </source>
</evidence>
<dbReference type="CDD" id="cd00367">
    <property type="entry name" value="PTS-HPr_like"/>
    <property type="match status" value="1"/>
</dbReference>
<keyword evidence="9" id="KW-0963">Cytoplasm</keyword>
<dbReference type="PRINTS" id="PR00107">
    <property type="entry name" value="PHOSPHOCPHPR"/>
</dbReference>
<dbReference type="PROSITE" id="PS51350">
    <property type="entry name" value="PTS_HPR_DOM"/>
    <property type="match status" value="1"/>
</dbReference>
<dbReference type="PROSITE" id="PS00742">
    <property type="entry name" value="PEP_ENZYMES_2"/>
    <property type="match status" value="1"/>
</dbReference>
<evidence type="ECO:0000256" key="11">
    <source>
        <dbReference type="ARBA" id="ARBA00022597"/>
    </source>
</evidence>
<dbReference type="PROSITE" id="PS51094">
    <property type="entry name" value="PTS_EIIA_TYPE_2"/>
    <property type="match status" value="1"/>
</dbReference>
<dbReference type="EC" id="2.7.3.9" evidence="6"/>
<dbReference type="InterPro" id="IPR036637">
    <property type="entry name" value="Phosphohistidine_dom_sf"/>
</dbReference>
<dbReference type="InterPro" id="IPR016152">
    <property type="entry name" value="PTrfase/Anion_transptr"/>
</dbReference>
<gene>
    <name evidence="19" type="primary">ptsP</name>
    <name evidence="19" type="ORF">SYV04_09630</name>
</gene>
<dbReference type="Proteomes" id="UP001291309">
    <property type="component" value="Unassembled WGS sequence"/>
</dbReference>
<protein>
    <recommendedName>
        <fullName evidence="7">Multiphosphoryl transfer protein</fullName>
        <ecNumber evidence="6">2.7.3.9</ecNumber>
    </recommendedName>
</protein>
<evidence type="ECO:0000259" key="18">
    <source>
        <dbReference type="PROSITE" id="PS51350"/>
    </source>
</evidence>
<evidence type="ECO:0000256" key="12">
    <source>
        <dbReference type="ARBA" id="ARBA00022679"/>
    </source>
</evidence>
<reference evidence="19 20" key="1">
    <citation type="submission" date="2023-12" db="EMBL/GenBank/DDBJ databases">
        <title>the genome sequence of Hyalangium sp. s54d21.</title>
        <authorList>
            <person name="Zhang X."/>
        </authorList>
    </citation>
    <scope>NUCLEOTIDE SEQUENCE [LARGE SCALE GENOMIC DNA]</scope>
    <source>
        <strain evidence="20">s54d21</strain>
    </source>
</reference>
<dbReference type="Gene3D" id="3.40.930.10">
    <property type="entry name" value="Mannitol-specific EII, Chain A"/>
    <property type="match status" value="1"/>
</dbReference>
<dbReference type="RefSeq" id="WP_321545378.1">
    <property type="nucleotide sequence ID" value="NZ_JAXIVS010000003.1"/>
</dbReference>
<evidence type="ECO:0000256" key="7">
    <source>
        <dbReference type="ARBA" id="ARBA00015565"/>
    </source>
</evidence>
<dbReference type="NCBIfam" id="TIGR01417">
    <property type="entry name" value="PTS_I_fam"/>
    <property type="match status" value="1"/>
</dbReference>
<dbReference type="SUPFAM" id="SSF47831">
    <property type="entry name" value="Enzyme I of the PEP:sugar phosphotransferase system HPr-binding (sub)domain"/>
    <property type="match status" value="1"/>
</dbReference>
<dbReference type="InterPro" id="IPR008731">
    <property type="entry name" value="PTS_EIN"/>
</dbReference>
<keyword evidence="11" id="KW-0762">Sugar transport</keyword>
<dbReference type="CDD" id="cd00211">
    <property type="entry name" value="PTS_IIA_fru"/>
    <property type="match status" value="1"/>
</dbReference>
<dbReference type="SUPFAM" id="SSF55804">
    <property type="entry name" value="Phoshotransferase/anion transport protein"/>
    <property type="match status" value="1"/>
</dbReference>
<dbReference type="Gene3D" id="3.20.20.60">
    <property type="entry name" value="Phosphoenolpyruvate-binding domains"/>
    <property type="match status" value="1"/>
</dbReference>
<keyword evidence="15" id="KW-0418">Kinase</keyword>
<comment type="function">
    <text evidence="3">The phosphoenolpyruvate-dependent sugar phosphotransferase system (sugar PTS), a major carbohydrate active transport system, catalyzes the phosphorylation of incoming sugar substrates concomitantly with their translocation across the cell membrane. The enzyme II FruAB PTS system is involved in fructose transport.</text>
</comment>
<dbReference type="InterPro" id="IPR001020">
    <property type="entry name" value="PTS_HPr_His_P_site"/>
</dbReference>
<keyword evidence="10" id="KW-0597">Phosphoprotein</keyword>
<sequence>MLELGPDNIRLGSTARDKDEAITLVGRAMVESGFISPAYIDAMRGREQLASTFLGNGIAIPHGLPEAREQVLRTGIVVVQFPAGVPWGDSGLAHLAVGIAARSDEHIQVLANLTGVLGDAATAARLAVTTDREEIAAHLNGKRAAVATPETVAVRGASITVVAPSPHGLHARPATELVETAKRFTSNIAVRRGDKSANAKSLISLLGLGASGGTELTVLAEGPDAGAALSAIAAAFARGLGEGQPEAPAAEAAPAPVRPALAYGGRMLAGVSASPGIATAPVWHFQRERLVVHPTAPDPLVQRDRLDKALASATAELHNLYEEFWKKAGAAKAAIFKAHLELLEDPELVAEAHRRIERGASAGWAWRETYEERATLLGGIKDALLAARAGDLRDVGRRVLRLLADEIQGSETSAPDHPVIILAEDLSPSDTAKLDPRTVLGLCTAGGGATSHTAIIARSLDLPAVVAAGPAVIDLTDGQECIIDGDNGVIIAEPTPADRALAAERQRQSLLRREEERRACYLPAVTTDGVRVEVAANISSPKEAAAAVNGGAEGVGLMRTEFLFLQRDTPPSEEEQLEVYEAILRAMNGLPVILRTLDIGGDKEVPYLSMPAEENPFLGVRGLRLCLQRPDLFRTQLRAIFRASRLGAVRLMFPMVTTPSELTQAKAIAEEVRRDVGAKPVEVGIMIEVPAAVVMADQFAREVDFFSIGTNDLTQYVLAMDRLHPVLAPQADGLHPAVLRMVRQTVEAAKRNGIWVGACGGIAGDPAGAMMLAGLGVAELSVGIPSIAAIKARMRGLSMARLEEMARRALDCQSAAEVRALAVAG</sequence>
<evidence type="ECO:0000256" key="2">
    <source>
        <dbReference type="ARBA" id="ARBA00001946"/>
    </source>
</evidence>
<dbReference type="InterPro" id="IPR040442">
    <property type="entry name" value="Pyrv_kinase-like_dom_sf"/>
</dbReference>
<dbReference type="InterPro" id="IPR008279">
    <property type="entry name" value="PEP-util_enz_mobile_dom"/>
</dbReference>
<keyword evidence="16" id="KW-0460">Magnesium</keyword>
<comment type="cofactor">
    <cofactor evidence="2">
        <name>Mg(2+)</name>
        <dbReference type="ChEBI" id="CHEBI:18420"/>
    </cofactor>
</comment>
<dbReference type="Pfam" id="PF05524">
    <property type="entry name" value="PEP-utilisers_N"/>
    <property type="match status" value="1"/>
</dbReference>
<evidence type="ECO:0000256" key="4">
    <source>
        <dbReference type="ARBA" id="ARBA00004496"/>
    </source>
</evidence>
<accession>A0ABU5H1L5</accession>
<evidence type="ECO:0000256" key="13">
    <source>
        <dbReference type="ARBA" id="ARBA00022683"/>
    </source>
</evidence>
<keyword evidence="12 19" id="KW-0808">Transferase</keyword>
<dbReference type="EMBL" id="JAXIVS010000003">
    <property type="protein sequence ID" value="MDY7226648.1"/>
    <property type="molecule type" value="Genomic_DNA"/>
</dbReference>
<dbReference type="SUPFAM" id="SSF55594">
    <property type="entry name" value="HPr-like"/>
    <property type="match status" value="1"/>
</dbReference>
<evidence type="ECO:0000256" key="6">
    <source>
        <dbReference type="ARBA" id="ARBA00012232"/>
    </source>
</evidence>
<evidence type="ECO:0000256" key="15">
    <source>
        <dbReference type="ARBA" id="ARBA00022777"/>
    </source>
</evidence>
<dbReference type="InterPro" id="IPR023151">
    <property type="entry name" value="PEP_util_CS"/>
</dbReference>
<comment type="catalytic activity">
    <reaction evidence="1">
        <text>L-histidyl-[protein] + phosphoenolpyruvate = N(pros)-phospho-L-histidyl-[protein] + pyruvate</text>
        <dbReference type="Rhea" id="RHEA:23880"/>
        <dbReference type="Rhea" id="RHEA-COMP:9745"/>
        <dbReference type="Rhea" id="RHEA-COMP:9746"/>
        <dbReference type="ChEBI" id="CHEBI:15361"/>
        <dbReference type="ChEBI" id="CHEBI:29979"/>
        <dbReference type="ChEBI" id="CHEBI:58702"/>
        <dbReference type="ChEBI" id="CHEBI:64837"/>
        <dbReference type="EC" id="2.7.3.9"/>
    </reaction>
</comment>
<comment type="caution">
    <text evidence="19">The sequence shown here is derived from an EMBL/GenBank/DDBJ whole genome shotgun (WGS) entry which is preliminary data.</text>
</comment>
<proteinExistence type="inferred from homology"/>
<dbReference type="PROSITE" id="PS00369">
    <property type="entry name" value="PTS_HPR_HIS"/>
    <property type="match status" value="1"/>
</dbReference>
<dbReference type="InterPro" id="IPR036618">
    <property type="entry name" value="PtsI_HPr-bd_sf"/>
</dbReference>
<dbReference type="PRINTS" id="PR01736">
    <property type="entry name" value="PHPHTRNFRASE"/>
</dbReference>
<dbReference type="PROSITE" id="PS00589">
    <property type="entry name" value="PTS_HPR_SER"/>
    <property type="match status" value="1"/>
</dbReference>
<keyword evidence="13" id="KW-0598">Phosphotransferase system</keyword>
<keyword evidence="20" id="KW-1185">Reference proteome</keyword>
<organism evidence="19 20">
    <name type="scientific">Hyalangium rubrum</name>
    <dbReference type="NCBI Taxonomy" id="3103134"/>
    <lineage>
        <taxon>Bacteria</taxon>
        <taxon>Pseudomonadati</taxon>
        <taxon>Myxococcota</taxon>
        <taxon>Myxococcia</taxon>
        <taxon>Myxococcales</taxon>
        <taxon>Cystobacterineae</taxon>
        <taxon>Archangiaceae</taxon>
        <taxon>Hyalangium</taxon>
    </lineage>
</organism>
<evidence type="ECO:0000313" key="19">
    <source>
        <dbReference type="EMBL" id="MDY7226648.1"/>
    </source>
</evidence>
<evidence type="ECO:0000313" key="20">
    <source>
        <dbReference type="Proteomes" id="UP001291309"/>
    </source>
</evidence>
<dbReference type="InterPro" id="IPR000032">
    <property type="entry name" value="HPr-like"/>
</dbReference>